<comment type="caution">
    <text evidence="3">The sequence shown here is derived from an EMBL/GenBank/DDBJ whole genome shotgun (WGS) entry which is preliminary data.</text>
</comment>
<feature type="transmembrane region" description="Helical" evidence="2">
    <location>
        <begin position="170"/>
        <end position="187"/>
    </location>
</feature>
<name>A0ABU6FBW7_9ACTN</name>
<keyword evidence="2" id="KW-1133">Transmembrane helix</keyword>
<proteinExistence type="predicted"/>
<protein>
    <submittedName>
        <fullName evidence="3">Uncharacterized protein</fullName>
    </submittedName>
</protein>
<evidence type="ECO:0000256" key="1">
    <source>
        <dbReference type="SAM" id="MobiDB-lite"/>
    </source>
</evidence>
<dbReference type="RefSeq" id="WP_326020773.1">
    <property type="nucleotide sequence ID" value="NZ_JAOZYC010000149.1"/>
</dbReference>
<dbReference type="Proteomes" id="UP001354931">
    <property type="component" value="Unassembled WGS sequence"/>
</dbReference>
<keyword evidence="2" id="KW-0472">Membrane</keyword>
<feature type="compositionally biased region" description="Low complexity" evidence="1">
    <location>
        <begin position="24"/>
        <end position="44"/>
    </location>
</feature>
<feature type="transmembrane region" description="Helical" evidence="2">
    <location>
        <begin position="65"/>
        <end position="86"/>
    </location>
</feature>
<reference evidence="3 4" key="1">
    <citation type="submission" date="2022-10" db="EMBL/GenBank/DDBJ databases">
        <authorList>
            <person name="Xie J."/>
            <person name="Shen N."/>
        </authorList>
    </citation>
    <scope>NUCLEOTIDE SEQUENCE [LARGE SCALE GENOMIC DNA]</scope>
    <source>
        <strain evidence="3 4">YIM65594</strain>
    </source>
</reference>
<evidence type="ECO:0000313" key="4">
    <source>
        <dbReference type="Proteomes" id="UP001354931"/>
    </source>
</evidence>
<keyword evidence="2" id="KW-0812">Transmembrane</keyword>
<evidence type="ECO:0000313" key="3">
    <source>
        <dbReference type="EMBL" id="MEB8341525.1"/>
    </source>
</evidence>
<gene>
    <name evidence="3" type="ORF">OKJ99_28910</name>
</gene>
<accession>A0ABU6FBW7</accession>
<dbReference type="EMBL" id="JAOZYC010000149">
    <property type="protein sequence ID" value="MEB8341525.1"/>
    <property type="molecule type" value="Genomic_DNA"/>
</dbReference>
<keyword evidence="4" id="KW-1185">Reference proteome</keyword>
<dbReference type="SUPFAM" id="SSF81995">
    <property type="entry name" value="beta-sandwich domain of Sec23/24"/>
    <property type="match status" value="1"/>
</dbReference>
<feature type="region of interest" description="Disordered" evidence="1">
    <location>
        <begin position="1"/>
        <end position="55"/>
    </location>
</feature>
<sequence length="192" mass="20092">MTQPPHIPDGNPYAKQPQQPPQQPQYGYPQQQPYAPFPQQQGMQGMQGGFHPVPPPAPARGNAGLGILAGFVAMLVIAGAYGGLVGAIEREIGYAAVAVGVVVGFVAGKVGGNNPVVLVVSPILSLVGVYLGQLLGESVIGSKVLPFSVPELLFQHFDWVHEAWKTDSDAMTFLFFALAAIASFGATKRASA</sequence>
<evidence type="ECO:0000256" key="2">
    <source>
        <dbReference type="SAM" id="Phobius"/>
    </source>
</evidence>
<feature type="transmembrane region" description="Helical" evidence="2">
    <location>
        <begin position="92"/>
        <end position="108"/>
    </location>
</feature>
<organism evidence="3 4">
    <name type="scientific">Streptomyces endophyticus</name>
    <dbReference type="NCBI Taxonomy" id="714166"/>
    <lineage>
        <taxon>Bacteria</taxon>
        <taxon>Bacillati</taxon>
        <taxon>Actinomycetota</taxon>
        <taxon>Actinomycetes</taxon>
        <taxon>Kitasatosporales</taxon>
        <taxon>Streptomycetaceae</taxon>
        <taxon>Streptomyces</taxon>
    </lineage>
</organism>